<dbReference type="GO" id="GO:0005829">
    <property type="term" value="C:cytosol"/>
    <property type="evidence" value="ECO:0007669"/>
    <property type="project" value="TreeGrafter"/>
</dbReference>
<dbReference type="Gene3D" id="2.40.160.120">
    <property type="match status" value="1"/>
</dbReference>
<evidence type="ECO:0000313" key="3">
    <source>
        <dbReference type="EMBL" id="KAF2742219.1"/>
    </source>
</evidence>
<dbReference type="GO" id="GO:0008142">
    <property type="term" value="F:oxysterol binding"/>
    <property type="evidence" value="ECO:0007669"/>
    <property type="project" value="TreeGrafter"/>
</dbReference>
<gene>
    <name evidence="3" type="ORF">M011DRAFT_472362</name>
</gene>
<dbReference type="GO" id="GO:0016020">
    <property type="term" value="C:membrane"/>
    <property type="evidence" value="ECO:0007669"/>
    <property type="project" value="TreeGrafter"/>
</dbReference>
<dbReference type="InterPro" id="IPR000648">
    <property type="entry name" value="Oxysterol-bd"/>
</dbReference>
<accession>A0A6A6UWT5</accession>
<dbReference type="PANTHER" id="PTHR10972">
    <property type="entry name" value="OXYSTEROL-BINDING PROTEIN-RELATED"/>
    <property type="match status" value="1"/>
</dbReference>
<name>A0A6A6UWT5_9PLEO</name>
<dbReference type="Gene3D" id="1.10.287.2720">
    <property type="match status" value="1"/>
</dbReference>
<dbReference type="Proteomes" id="UP000799440">
    <property type="component" value="Unassembled WGS sequence"/>
</dbReference>
<organism evidence="3 4">
    <name type="scientific">Sporormia fimetaria CBS 119925</name>
    <dbReference type="NCBI Taxonomy" id="1340428"/>
    <lineage>
        <taxon>Eukaryota</taxon>
        <taxon>Fungi</taxon>
        <taxon>Dikarya</taxon>
        <taxon>Ascomycota</taxon>
        <taxon>Pezizomycotina</taxon>
        <taxon>Dothideomycetes</taxon>
        <taxon>Pleosporomycetidae</taxon>
        <taxon>Pleosporales</taxon>
        <taxon>Sporormiaceae</taxon>
        <taxon>Sporormia</taxon>
    </lineage>
</organism>
<keyword evidence="4" id="KW-1185">Reference proteome</keyword>
<protein>
    <submittedName>
        <fullName evidence="3">Oxysterol-binding protein</fullName>
    </submittedName>
</protein>
<dbReference type="Gene3D" id="3.30.70.3490">
    <property type="match status" value="1"/>
</dbReference>
<comment type="similarity">
    <text evidence="1 2">Belongs to the OSBP family.</text>
</comment>
<dbReference type="OrthoDB" id="14833at2759"/>
<dbReference type="AlphaFoldDB" id="A0A6A6UWT5"/>
<proteinExistence type="inferred from homology"/>
<evidence type="ECO:0000313" key="4">
    <source>
        <dbReference type="Proteomes" id="UP000799440"/>
    </source>
</evidence>
<dbReference type="InterPro" id="IPR018494">
    <property type="entry name" value="Oxysterol-bd_CS"/>
</dbReference>
<evidence type="ECO:0000256" key="1">
    <source>
        <dbReference type="ARBA" id="ARBA00008842"/>
    </source>
</evidence>
<dbReference type="Pfam" id="PF01237">
    <property type="entry name" value="Oxysterol_BP"/>
    <property type="match status" value="1"/>
</dbReference>
<evidence type="ECO:0000256" key="2">
    <source>
        <dbReference type="RuleBase" id="RU003844"/>
    </source>
</evidence>
<dbReference type="PANTHER" id="PTHR10972:SF92">
    <property type="entry name" value="OXYSTEROL BINDING PROTEIN"/>
    <property type="match status" value="1"/>
</dbReference>
<sequence>MGASTNTTTTATQARPSLRDFLTTLSSMRGDLTAITAPPFVLAPYSTVELPQYWADHPDLFLAPALAQTPAERALLVLKWFLCSLKNQQYGGRRPEDPLKKPLNAFLGEVFLGSWQHCTHGETKLVAEQVCHHPPITACHLQNERLGIRAEGFTCQEVSLGTSLNIKQKGYAVVHIDAHNEDYLIPVPNIRIKGIWNGAPYPELSGRYTLVSSSGYISEIEFKGKGFISGGTKNGVEARVFHVDRPKEDVYTVSGSWSTEMSFRDAKTGEVVDTFNAETEPSVPVSVPAVEEQDSWESRRAWKGVREALLRGDMRGTIEEKSVVENGQRKLRKQEQAEGKSWQQTFFQRVERDDVFDRLSKVSAIGYEVDWQHGVWKADRAVVSQAQRPFHGALAPTGHVVDPVKRGDSMMEANSVPVYLRDPEKDPRELMVPATGQGRIAV</sequence>
<dbReference type="SUPFAM" id="SSF144000">
    <property type="entry name" value="Oxysterol-binding protein-like"/>
    <property type="match status" value="1"/>
</dbReference>
<reference evidence="3" key="1">
    <citation type="journal article" date="2020" name="Stud. Mycol.">
        <title>101 Dothideomycetes genomes: a test case for predicting lifestyles and emergence of pathogens.</title>
        <authorList>
            <person name="Haridas S."/>
            <person name="Albert R."/>
            <person name="Binder M."/>
            <person name="Bloem J."/>
            <person name="Labutti K."/>
            <person name="Salamov A."/>
            <person name="Andreopoulos B."/>
            <person name="Baker S."/>
            <person name="Barry K."/>
            <person name="Bills G."/>
            <person name="Bluhm B."/>
            <person name="Cannon C."/>
            <person name="Castanera R."/>
            <person name="Culley D."/>
            <person name="Daum C."/>
            <person name="Ezra D."/>
            <person name="Gonzalez J."/>
            <person name="Henrissat B."/>
            <person name="Kuo A."/>
            <person name="Liang C."/>
            <person name="Lipzen A."/>
            <person name="Lutzoni F."/>
            <person name="Magnuson J."/>
            <person name="Mondo S."/>
            <person name="Nolan M."/>
            <person name="Ohm R."/>
            <person name="Pangilinan J."/>
            <person name="Park H.-J."/>
            <person name="Ramirez L."/>
            <person name="Alfaro M."/>
            <person name="Sun H."/>
            <person name="Tritt A."/>
            <person name="Yoshinaga Y."/>
            <person name="Zwiers L.-H."/>
            <person name="Turgeon B."/>
            <person name="Goodwin S."/>
            <person name="Spatafora J."/>
            <person name="Crous P."/>
            <person name="Grigoriev I."/>
        </authorList>
    </citation>
    <scope>NUCLEOTIDE SEQUENCE</scope>
    <source>
        <strain evidence="3">CBS 119925</strain>
    </source>
</reference>
<dbReference type="EMBL" id="MU006612">
    <property type="protein sequence ID" value="KAF2742219.1"/>
    <property type="molecule type" value="Genomic_DNA"/>
</dbReference>
<dbReference type="InterPro" id="IPR037239">
    <property type="entry name" value="OSBP_sf"/>
</dbReference>
<dbReference type="PROSITE" id="PS01013">
    <property type="entry name" value="OSBP"/>
    <property type="match status" value="1"/>
</dbReference>